<name>A0A285VTT4_9MICO</name>
<dbReference type="AlphaFoldDB" id="A0A285VTT4"/>
<dbReference type="GO" id="GO:0009231">
    <property type="term" value="P:riboflavin biosynthetic process"/>
    <property type="evidence" value="ECO:0007669"/>
    <property type="project" value="InterPro"/>
</dbReference>
<protein>
    <submittedName>
        <fullName evidence="2">Dihydrofolate reductase</fullName>
    </submittedName>
</protein>
<dbReference type="GO" id="GO:0008703">
    <property type="term" value="F:5-amino-6-(5-phosphoribosylamino)uracil reductase activity"/>
    <property type="evidence" value="ECO:0007669"/>
    <property type="project" value="InterPro"/>
</dbReference>
<proteinExistence type="predicted"/>
<keyword evidence="3" id="KW-1185">Reference proteome</keyword>
<accession>A0A285VTT4</accession>
<dbReference type="Proteomes" id="UP000219688">
    <property type="component" value="Unassembled WGS sequence"/>
</dbReference>
<dbReference type="EMBL" id="OBQK01000013">
    <property type="protein sequence ID" value="SOC57469.1"/>
    <property type="molecule type" value="Genomic_DNA"/>
</dbReference>
<feature type="domain" description="Bacterial bifunctional deaminase-reductase C-terminal" evidence="1">
    <location>
        <begin position="11"/>
        <end position="178"/>
    </location>
</feature>
<reference evidence="3" key="1">
    <citation type="submission" date="2017-08" db="EMBL/GenBank/DDBJ databases">
        <authorList>
            <person name="Varghese N."/>
            <person name="Submissions S."/>
        </authorList>
    </citation>
    <scope>NUCLEOTIDE SEQUENCE [LARGE SCALE GENOMIC DNA]</scope>
    <source>
        <strain evidence="3">USBA17B2</strain>
    </source>
</reference>
<dbReference type="RefSeq" id="WP_097189045.1">
    <property type="nucleotide sequence ID" value="NZ_OBQK01000013.1"/>
</dbReference>
<dbReference type="Pfam" id="PF01872">
    <property type="entry name" value="RibD_C"/>
    <property type="match status" value="1"/>
</dbReference>
<dbReference type="SUPFAM" id="SSF53597">
    <property type="entry name" value="Dihydrofolate reductase-like"/>
    <property type="match status" value="1"/>
</dbReference>
<evidence type="ECO:0000313" key="3">
    <source>
        <dbReference type="Proteomes" id="UP000219688"/>
    </source>
</evidence>
<organism evidence="2 3">
    <name type="scientific">Ornithinimicrobium cerasi</name>
    <dbReference type="NCBI Taxonomy" id="2248773"/>
    <lineage>
        <taxon>Bacteria</taxon>
        <taxon>Bacillati</taxon>
        <taxon>Actinomycetota</taxon>
        <taxon>Actinomycetes</taxon>
        <taxon>Micrococcales</taxon>
        <taxon>Ornithinimicrobiaceae</taxon>
        <taxon>Ornithinimicrobium</taxon>
    </lineage>
</organism>
<dbReference type="InterPro" id="IPR002734">
    <property type="entry name" value="RibDG_C"/>
</dbReference>
<sequence>MGRLVYVGIGSLDGFVADEEGDFSWSAPDEEVHAYLNERDRAVGAELYGRRLYEVMRVWQTYGTGPDADPVERQYGEQWRARDKVVFSTTLPSVDTSRTRLVRRFDPAEVARLVDAVDGDVGLGGPDLAAQALHAGLVRRVEYYASPVIVGGGTPWLPPGLRLDLRLVEHHRFSSGVVHLAYEVRR</sequence>
<evidence type="ECO:0000259" key="1">
    <source>
        <dbReference type="Pfam" id="PF01872"/>
    </source>
</evidence>
<dbReference type="Gene3D" id="3.40.430.10">
    <property type="entry name" value="Dihydrofolate Reductase, subunit A"/>
    <property type="match status" value="1"/>
</dbReference>
<gene>
    <name evidence="2" type="ORF">SAMN05421879_11310</name>
</gene>
<evidence type="ECO:0000313" key="2">
    <source>
        <dbReference type="EMBL" id="SOC57469.1"/>
    </source>
</evidence>
<dbReference type="InterPro" id="IPR024072">
    <property type="entry name" value="DHFR-like_dom_sf"/>
</dbReference>